<protein>
    <submittedName>
        <fullName evidence="2">Uncharacterized protein</fullName>
    </submittedName>
</protein>
<gene>
    <name evidence="2" type="ORF">J2Z79_001052</name>
</gene>
<accession>A0ABS4JQ44</accession>
<evidence type="ECO:0000313" key="2">
    <source>
        <dbReference type="EMBL" id="MBP2017667.1"/>
    </source>
</evidence>
<evidence type="ECO:0000256" key="1">
    <source>
        <dbReference type="SAM" id="Phobius"/>
    </source>
</evidence>
<evidence type="ECO:0000313" key="3">
    <source>
        <dbReference type="Proteomes" id="UP001519289"/>
    </source>
</evidence>
<organism evidence="2 3">
    <name type="scientific">Symbiobacterium terraclitae</name>
    <dbReference type="NCBI Taxonomy" id="557451"/>
    <lineage>
        <taxon>Bacteria</taxon>
        <taxon>Bacillati</taxon>
        <taxon>Bacillota</taxon>
        <taxon>Clostridia</taxon>
        <taxon>Eubacteriales</taxon>
        <taxon>Symbiobacteriaceae</taxon>
        <taxon>Symbiobacterium</taxon>
    </lineage>
</organism>
<dbReference type="EMBL" id="JAGGLG010000006">
    <property type="protein sequence ID" value="MBP2017667.1"/>
    <property type="molecule type" value="Genomic_DNA"/>
</dbReference>
<keyword evidence="1" id="KW-1133">Transmembrane helix</keyword>
<feature type="transmembrane region" description="Helical" evidence="1">
    <location>
        <begin position="51"/>
        <end position="73"/>
    </location>
</feature>
<proteinExistence type="predicted"/>
<dbReference type="Proteomes" id="UP001519289">
    <property type="component" value="Unassembled WGS sequence"/>
</dbReference>
<keyword evidence="1" id="KW-0472">Membrane</keyword>
<reference evidence="2 3" key="1">
    <citation type="submission" date="2021-03" db="EMBL/GenBank/DDBJ databases">
        <title>Genomic Encyclopedia of Type Strains, Phase IV (KMG-IV): sequencing the most valuable type-strain genomes for metagenomic binning, comparative biology and taxonomic classification.</title>
        <authorList>
            <person name="Goeker M."/>
        </authorList>
    </citation>
    <scope>NUCLEOTIDE SEQUENCE [LARGE SCALE GENOMIC DNA]</scope>
    <source>
        <strain evidence="2 3">DSM 27138</strain>
    </source>
</reference>
<keyword evidence="3" id="KW-1185">Reference proteome</keyword>
<sequence>MTAETKKSSAGTQFGLTLVQKILYGVLLVAAAVLVVPLSPLFTGTFGTVMFVLYGILIGILSWYVSSGWAFGVEVSAAEIRVRDAGRVVAIPMDKVGMLVRGGSNPLFPAVWVVLRGAGVGRELPEKGVPPHAQELLAQFQRRNPGKKLTYVPIPMLYLRSVGEFVGELKRRIPPLTVDERLGRK</sequence>
<feature type="transmembrane region" description="Helical" evidence="1">
    <location>
        <begin position="21"/>
        <end position="39"/>
    </location>
</feature>
<comment type="caution">
    <text evidence="2">The sequence shown here is derived from an EMBL/GenBank/DDBJ whole genome shotgun (WGS) entry which is preliminary data.</text>
</comment>
<dbReference type="RefSeq" id="WP_209465803.1">
    <property type="nucleotide sequence ID" value="NZ_JAGGLG010000006.1"/>
</dbReference>
<name>A0ABS4JQ44_9FIRM</name>
<keyword evidence="1" id="KW-0812">Transmembrane</keyword>